<dbReference type="PANTHER" id="PTHR33116">
    <property type="entry name" value="REVERSE TRANSCRIPTASE ZINC-BINDING DOMAIN-CONTAINING PROTEIN-RELATED-RELATED"/>
    <property type="match status" value="1"/>
</dbReference>
<sequence>MTEEETEFVAWMGCSPGVFPTKHLGLPLVMGRMKKEHWDPLIDRFEQKLAGWHGKLLSWGGRLTLLQVVLSNLPTIYLSVVARETLVIQRGQRDLKIKTSFLHCQWQEKLFYYWSECRLRWLRRLSYLAGKCSTVPRLETISDEGGAEQ</sequence>
<name>A0AAV9E553_ACOCL</name>
<proteinExistence type="predicted"/>
<reference evidence="1" key="2">
    <citation type="submission" date="2023-06" db="EMBL/GenBank/DDBJ databases">
        <authorList>
            <person name="Ma L."/>
            <person name="Liu K.-W."/>
            <person name="Li Z."/>
            <person name="Hsiao Y.-Y."/>
            <person name="Qi Y."/>
            <person name="Fu T."/>
            <person name="Tang G."/>
            <person name="Zhang D."/>
            <person name="Sun W.-H."/>
            <person name="Liu D.-K."/>
            <person name="Li Y."/>
            <person name="Chen G.-Z."/>
            <person name="Liu X.-D."/>
            <person name="Liao X.-Y."/>
            <person name="Jiang Y.-T."/>
            <person name="Yu X."/>
            <person name="Hao Y."/>
            <person name="Huang J."/>
            <person name="Zhao X.-W."/>
            <person name="Ke S."/>
            <person name="Chen Y.-Y."/>
            <person name="Wu W.-L."/>
            <person name="Hsu J.-L."/>
            <person name="Lin Y.-F."/>
            <person name="Huang M.-D."/>
            <person name="Li C.-Y."/>
            <person name="Huang L."/>
            <person name="Wang Z.-W."/>
            <person name="Zhao X."/>
            <person name="Zhong W.-Y."/>
            <person name="Peng D.-H."/>
            <person name="Ahmad S."/>
            <person name="Lan S."/>
            <person name="Zhang J.-S."/>
            <person name="Tsai W.-C."/>
            <person name="Van De Peer Y."/>
            <person name="Liu Z.-J."/>
        </authorList>
    </citation>
    <scope>NUCLEOTIDE SEQUENCE</scope>
    <source>
        <strain evidence="1">CP</strain>
        <tissue evidence="1">Leaves</tissue>
    </source>
</reference>
<dbReference type="EMBL" id="JAUJYO010000009">
    <property type="protein sequence ID" value="KAK1307914.1"/>
    <property type="molecule type" value="Genomic_DNA"/>
</dbReference>
<dbReference type="AlphaFoldDB" id="A0AAV9E553"/>
<evidence type="ECO:0000313" key="2">
    <source>
        <dbReference type="Proteomes" id="UP001180020"/>
    </source>
</evidence>
<evidence type="ECO:0000313" key="1">
    <source>
        <dbReference type="EMBL" id="KAK1307914.1"/>
    </source>
</evidence>
<protein>
    <submittedName>
        <fullName evidence="1">Uncharacterized protein</fullName>
    </submittedName>
</protein>
<dbReference type="Proteomes" id="UP001180020">
    <property type="component" value="Unassembled WGS sequence"/>
</dbReference>
<reference evidence="1" key="1">
    <citation type="journal article" date="2023" name="Nat. Commun.">
        <title>Diploid and tetraploid genomes of Acorus and the evolution of monocots.</title>
        <authorList>
            <person name="Ma L."/>
            <person name="Liu K.W."/>
            <person name="Li Z."/>
            <person name="Hsiao Y.Y."/>
            <person name="Qi Y."/>
            <person name="Fu T."/>
            <person name="Tang G.D."/>
            <person name="Zhang D."/>
            <person name="Sun W.H."/>
            <person name="Liu D.K."/>
            <person name="Li Y."/>
            <person name="Chen G.Z."/>
            <person name="Liu X.D."/>
            <person name="Liao X.Y."/>
            <person name="Jiang Y.T."/>
            <person name="Yu X."/>
            <person name="Hao Y."/>
            <person name="Huang J."/>
            <person name="Zhao X.W."/>
            <person name="Ke S."/>
            <person name="Chen Y.Y."/>
            <person name="Wu W.L."/>
            <person name="Hsu J.L."/>
            <person name="Lin Y.F."/>
            <person name="Huang M.D."/>
            <person name="Li C.Y."/>
            <person name="Huang L."/>
            <person name="Wang Z.W."/>
            <person name="Zhao X."/>
            <person name="Zhong W.Y."/>
            <person name="Peng D.H."/>
            <person name="Ahmad S."/>
            <person name="Lan S."/>
            <person name="Zhang J.S."/>
            <person name="Tsai W.C."/>
            <person name="Van de Peer Y."/>
            <person name="Liu Z.J."/>
        </authorList>
    </citation>
    <scope>NUCLEOTIDE SEQUENCE</scope>
    <source>
        <strain evidence="1">CP</strain>
    </source>
</reference>
<dbReference type="PANTHER" id="PTHR33116:SF78">
    <property type="entry name" value="OS12G0587133 PROTEIN"/>
    <property type="match status" value="1"/>
</dbReference>
<organism evidence="1 2">
    <name type="scientific">Acorus calamus</name>
    <name type="common">Sweet flag</name>
    <dbReference type="NCBI Taxonomy" id="4465"/>
    <lineage>
        <taxon>Eukaryota</taxon>
        <taxon>Viridiplantae</taxon>
        <taxon>Streptophyta</taxon>
        <taxon>Embryophyta</taxon>
        <taxon>Tracheophyta</taxon>
        <taxon>Spermatophyta</taxon>
        <taxon>Magnoliopsida</taxon>
        <taxon>Liliopsida</taxon>
        <taxon>Acoraceae</taxon>
        <taxon>Acorus</taxon>
    </lineage>
</organism>
<keyword evidence="2" id="KW-1185">Reference proteome</keyword>
<accession>A0AAV9E553</accession>
<comment type="caution">
    <text evidence="1">The sequence shown here is derived from an EMBL/GenBank/DDBJ whole genome shotgun (WGS) entry which is preliminary data.</text>
</comment>
<gene>
    <name evidence="1" type="ORF">QJS10_CPA09g00633</name>
</gene>